<dbReference type="AlphaFoldDB" id="A0A917ARY1"/>
<evidence type="ECO:0000313" key="1">
    <source>
        <dbReference type="EMBL" id="GGE69307.1"/>
    </source>
</evidence>
<evidence type="ECO:0000313" key="2">
    <source>
        <dbReference type="Proteomes" id="UP000605259"/>
    </source>
</evidence>
<accession>A0A917ARY1</accession>
<comment type="caution">
    <text evidence="1">The sequence shown here is derived from an EMBL/GenBank/DDBJ whole genome shotgun (WGS) entry which is preliminary data.</text>
</comment>
<gene>
    <name evidence="1" type="ORF">GCM10007140_19210</name>
</gene>
<proteinExistence type="predicted"/>
<dbReference type="Pfam" id="PF11148">
    <property type="entry name" value="DUF2922"/>
    <property type="match status" value="1"/>
</dbReference>
<protein>
    <recommendedName>
        <fullName evidence="3">DUF2922 domain-containing protein</fullName>
    </recommendedName>
</protein>
<dbReference type="RefSeq" id="WP_188388144.1">
    <property type="nucleotide sequence ID" value="NZ_BMFK01000001.1"/>
</dbReference>
<sequence>MAQVLEMKFLNEDNKTVTLTIEHPIVPVDEKKVDKVMETIVAANIFQSTGGMIVASKSARIVERTVTDIPLA</sequence>
<evidence type="ECO:0008006" key="3">
    <source>
        <dbReference type="Google" id="ProtNLM"/>
    </source>
</evidence>
<dbReference type="EMBL" id="BMFK01000001">
    <property type="protein sequence ID" value="GGE69307.1"/>
    <property type="molecule type" value="Genomic_DNA"/>
</dbReference>
<reference evidence="1" key="1">
    <citation type="journal article" date="2014" name="Int. J. Syst. Evol. Microbiol.">
        <title>Complete genome sequence of Corynebacterium casei LMG S-19264T (=DSM 44701T), isolated from a smear-ripened cheese.</title>
        <authorList>
            <consortium name="US DOE Joint Genome Institute (JGI-PGF)"/>
            <person name="Walter F."/>
            <person name="Albersmeier A."/>
            <person name="Kalinowski J."/>
            <person name="Ruckert C."/>
        </authorList>
    </citation>
    <scope>NUCLEOTIDE SEQUENCE</scope>
    <source>
        <strain evidence="1">CGMCC 1.12698</strain>
    </source>
</reference>
<dbReference type="InterPro" id="IPR021321">
    <property type="entry name" value="DUF2922"/>
</dbReference>
<organism evidence="1 2">
    <name type="scientific">Priestia taiwanensis</name>
    <dbReference type="NCBI Taxonomy" id="1347902"/>
    <lineage>
        <taxon>Bacteria</taxon>
        <taxon>Bacillati</taxon>
        <taxon>Bacillota</taxon>
        <taxon>Bacilli</taxon>
        <taxon>Bacillales</taxon>
        <taxon>Bacillaceae</taxon>
        <taxon>Priestia</taxon>
    </lineage>
</organism>
<dbReference type="Proteomes" id="UP000605259">
    <property type="component" value="Unassembled WGS sequence"/>
</dbReference>
<keyword evidence="2" id="KW-1185">Reference proteome</keyword>
<name>A0A917ARY1_9BACI</name>
<reference evidence="1" key="2">
    <citation type="submission" date="2020-09" db="EMBL/GenBank/DDBJ databases">
        <authorList>
            <person name="Sun Q."/>
            <person name="Zhou Y."/>
        </authorList>
    </citation>
    <scope>NUCLEOTIDE SEQUENCE</scope>
    <source>
        <strain evidence="1">CGMCC 1.12698</strain>
    </source>
</reference>